<evidence type="ECO:0000256" key="1">
    <source>
        <dbReference type="SAM" id="MobiDB-lite"/>
    </source>
</evidence>
<accession>A0A543AP17</accession>
<proteinExistence type="predicted"/>
<evidence type="ECO:0000256" key="2">
    <source>
        <dbReference type="SAM" id="Phobius"/>
    </source>
</evidence>
<keyword evidence="4" id="KW-1185">Reference proteome</keyword>
<keyword evidence="2" id="KW-0812">Transmembrane</keyword>
<feature type="region of interest" description="Disordered" evidence="1">
    <location>
        <begin position="252"/>
        <end position="275"/>
    </location>
</feature>
<dbReference type="Proteomes" id="UP000319746">
    <property type="component" value="Unassembled WGS sequence"/>
</dbReference>
<name>A0A543AP17_9MICC</name>
<gene>
    <name evidence="3" type="ORF">FB556_0755</name>
</gene>
<keyword evidence="2" id="KW-1133">Transmembrane helix</keyword>
<organism evidence="3 4">
    <name type="scientific">Enteractinococcus coprophilus</name>
    <dbReference type="NCBI Taxonomy" id="1027633"/>
    <lineage>
        <taxon>Bacteria</taxon>
        <taxon>Bacillati</taxon>
        <taxon>Actinomycetota</taxon>
        <taxon>Actinomycetes</taxon>
        <taxon>Micrococcales</taxon>
        <taxon>Micrococcaceae</taxon>
    </lineage>
</organism>
<feature type="transmembrane region" description="Helical" evidence="2">
    <location>
        <begin position="39"/>
        <end position="59"/>
    </location>
</feature>
<comment type="caution">
    <text evidence="3">The sequence shown here is derived from an EMBL/GenBank/DDBJ whole genome shotgun (WGS) entry which is preliminary data.</text>
</comment>
<dbReference type="EMBL" id="VFOU01000001">
    <property type="protein sequence ID" value="TQL74295.1"/>
    <property type="molecule type" value="Genomic_DNA"/>
</dbReference>
<sequence>MVKHRTDGLSSWVSAIMIYGVFIMVAIVGPVFFSQPDHLYQQVAVSVWAFLTFVILGGLQLGSRIRLRGWFILLVFVIGYVVLFLLRDADFRPDQHWFVMSPLGWIAGVLTFGNPDLERAQTNRPVVVDGITVQCWSARGRIETLQQSAEELIKQLDGRNLTLVQFIRDTTCLEVAGGLHGRLVMYYSDDRHDDDSWFVYSESNPTSRTDSNEQLMFIGDVEGYIPERFWCSSERAQVLTAEFTRNSRIDTAQDNHWLNPGPMAGGTRPSLSTES</sequence>
<feature type="transmembrane region" description="Helical" evidence="2">
    <location>
        <begin position="71"/>
        <end position="89"/>
    </location>
</feature>
<evidence type="ECO:0000313" key="3">
    <source>
        <dbReference type="EMBL" id="TQL74295.1"/>
    </source>
</evidence>
<feature type="transmembrane region" description="Helical" evidence="2">
    <location>
        <begin position="95"/>
        <end position="114"/>
    </location>
</feature>
<protein>
    <submittedName>
        <fullName evidence="3">Uncharacterized protein</fullName>
    </submittedName>
</protein>
<feature type="transmembrane region" description="Helical" evidence="2">
    <location>
        <begin position="12"/>
        <end position="33"/>
    </location>
</feature>
<dbReference type="AlphaFoldDB" id="A0A543AP17"/>
<keyword evidence="2" id="KW-0472">Membrane</keyword>
<dbReference type="RefSeq" id="WP_141864815.1">
    <property type="nucleotide sequence ID" value="NZ_BAABAN010000016.1"/>
</dbReference>
<evidence type="ECO:0000313" key="4">
    <source>
        <dbReference type="Proteomes" id="UP000319746"/>
    </source>
</evidence>
<reference evidence="3 4" key="1">
    <citation type="submission" date="2019-06" db="EMBL/GenBank/DDBJ databases">
        <title>Sequencing the genomes of 1000 actinobacteria strains.</title>
        <authorList>
            <person name="Klenk H.-P."/>
        </authorList>
    </citation>
    <scope>NUCLEOTIDE SEQUENCE [LARGE SCALE GENOMIC DNA]</scope>
    <source>
        <strain evidence="3 4">DSM 24083</strain>
    </source>
</reference>
<dbReference type="OrthoDB" id="9775069at2"/>